<protein>
    <submittedName>
        <fullName evidence="1">DUF1566 domain-containing protein</fullName>
    </submittedName>
</protein>
<sequence length="137" mass="14720">MTGPTPTNCADACTTFTSLPPIGAPLGGGIFAGLTTLPDGQHMAVALLPNQGTDLDWPAATAWAEGLQATLPTRPVAALLFANLRQHLRKEWHWTSETHEEFASYAWYCGFDDGLQVTSRKSYEAHAVAVRLIPISA</sequence>
<dbReference type="RefSeq" id="WP_147914192.1">
    <property type="nucleotide sequence ID" value="NZ_JBHUEJ010000002.1"/>
</dbReference>
<keyword evidence="2" id="KW-1185">Reference proteome</keyword>
<dbReference type="EMBL" id="JBHUEJ010000002">
    <property type="protein sequence ID" value="MFD1709060.1"/>
    <property type="molecule type" value="Genomic_DNA"/>
</dbReference>
<dbReference type="Proteomes" id="UP001597304">
    <property type="component" value="Unassembled WGS sequence"/>
</dbReference>
<name>A0ABW4KS28_9BURK</name>
<gene>
    <name evidence="1" type="ORF">ACFSF0_00415</name>
</gene>
<organism evidence="1 2">
    <name type="scientific">Ottowia flava</name>
    <dbReference type="NCBI Taxonomy" id="2675430"/>
    <lineage>
        <taxon>Bacteria</taxon>
        <taxon>Pseudomonadati</taxon>
        <taxon>Pseudomonadota</taxon>
        <taxon>Betaproteobacteria</taxon>
        <taxon>Burkholderiales</taxon>
        <taxon>Comamonadaceae</taxon>
        <taxon>Ottowia</taxon>
    </lineage>
</organism>
<reference evidence="2" key="1">
    <citation type="journal article" date="2019" name="Int. J. Syst. Evol. Microbiol.">
        <title>The Global Catalogue of Microorganisms (GCM) 10K type strain sequencing project: providing services to taxonomists for standard genome sequencing and annotation.</title>
        <authorList>
            <consortium name="The Broad Institute Genomics Platform"/>
            <consortium name="The Broad Institute Genome Sequencing Center for Infectious Disease"/>
            <person name="Wu L."/>
            <person name="Ma J."/>
        </authorList>
    </citation>
    <scope>NUCLEOTIDE SEQUENCE [LARGE SCALE GENOMIC DNA]</scope>
    <source>
        <strain evidence="2">LMG 29247</strain>
    </source>
</reference>
<evidence type="ECO:0000313" key="1">
    <source>
        <dbReference type="EMBL" id="MFD1709060.1"/>
    </source>
</evidence>
<evidence type="ECO:0000313" key="2">
    <source>
        <dbReference type="Proteomes" id="UP001597304"/>
    </source>
</evidence>
<comment type="caution">
    <text evidence="1">The sequence shown here is derived from an EMBL/GenBank/DDBJ whole genome shotgun (WGS) entry which is preliminary data.</text>
</comment>
<accession>A0ABW4KS28</accession>
<proteinExistence type="predicted"/>